<dbReference type="Pfam" id="PF00300">
    <property type="entry name" value="His_Phos_1"/>
    <property type="match status" value="1"/>
</dbReference>
<dbReference type="Proteomes" id="UP000057820">
    <property type="component" value="Chromosome 1"/>
</dbReference>
<name>A0A0H5NU67_NOCFR</name>
<dbReference type="SUPFAM" id="SSF53254">
    <property type="entry name" value="Phosphoglycerate mutase-like"/>
    <property type="match status" value="1"/>
</dbReference>
<organism evidence="1 2">
    <name type="scientific">Nocardia farcinica</name>
    <dbReference type="NCBI Taxonomy" id="37329"/>
    <lineage>
        <taxon>Bacteria</taxon>
        <taxon>Bacillati</taxon>
        <taxon>Actinomycetota</taxon>
        <taxon>Actinomycetes</taxon>
        <taxon>Mycobacteriales</taxon>
        <taxon>Nocardiaceae</taxon>
        <taxon>Nocardia</taxon>
    </lineage>
</organism>
<sequence length="204" mass="22091">MHPRTDRPAAADPRRRASARTLRCVRTVLGLDLVGHGMTEAMRAARFPADEPLTEGGRNALAGRRPSRAATVLTAPERRAVETAELLGLTATVDERLRDLDAGAWRGADLAAIPEEHLRDWLSDPEFRGHGGESVLDVLARTGRWLADVADSGRSTVAVTHPAVIRAALVVALDAPPAAFWRLDVGPGAVVRLHHRGRWSLRLP</sequence>
<dbReference type="InterPro" id="IPR029033">
    <property type="entry name" value="His_PPase_superfam"/>
</dbReference>
<dbReference type="InterPro" id="IPR013078">
    <property type="entry name" value="His_Pase_superF_clade-1"/>
</dbReference>
<dbReference type="Gene3D" id="3.40.50.1240">
    <property type="entry name" value="Phosphoglycerate mutase-like"/>
    <property type="match status" value="1"/>
</dbReference>
<evidence type="ECO:0000313" key="2">
    <source>
        <dbReference type="Proteomes" id="UP000057820"/>
    </source>
</evidence>
<protein>
    <submittedName>
        <fullName evidence="1">Bifunctional RNase H/acid phosphatase</fullName>
    </submittedName>
</protein>
<dbReference type="AlphaFoldDB" id="A0A0H5NU67"/>
<evidence type="ECO:0000313" key="1">
    <source>
        <dbReference type="EMBL" id="CRY78848.1"/>
    </source>
</evidence>
<accession>A0A0H5NU67</accession>
<dbReference type="CDD" id="cd07067">
    <property type="entry name" value="HP_PGM_like"/>
    <property type="match status" value="1"/>
</dbReference>
<gene>
    <name evidence="1" type="ORF">ERS450000_03142</name>
</gene>
<dbReference type="KEGG" id="nfr:ERS450000_03142"/>
<dbReference type="EMBL" id="LN868938">
    <property type="protein sequence ID" value="CRY78848.1"/>
    <property type="molecule type" value="Genomic_DNA"/>
</dbReference>
<dbReference type="SMART" id="SM00855">
    <property type="entry name" value="PGAM"/>
    <property type="match status" value="1"/>
</dbReference>
<reference evidence="2" key="1">
    <citation type="submission" date="2015-03" db="EMBL/GenBank/DDBJ databases">
        <authorList>
            <consortium name="Pathogen Informatics"/>
        </authorList>
    </citation>
    <scope>NUCLEOTIDE SEQUENCE [LARGE SCALE GENOMIC DNA]</scope>
    <source>
        <strain evidence="2">NCTC11134</strain>
    </source>
</reference>
<proteinExistence type="predicted"/>